<dbReference type="InterPro" id="IPR036890">
    <property type="entry name" value="HATPase_C_sf"/>
</dbReference>
<evidence type="ECO:0000313" key="8">
    <source>
        <dbReference type="Proteomes" id="UP001501578"/>
    </source>
</evidence>
<feature type="transmembrane region" description="Helical" evidence="5">
    <location>
        <begin position="46"/>
        <end position="68"/>
    </location>
</feature>
<feature type="transmembrane region" description="Helical" evidence="5">
    <location>
        <begin position="143"/>
        <end position="164"/>
    </location>
</feature>
<dbReference type="SUPFAM" id="SSF55874">
    <property type="entry name" value="ATPase domain of HSP90 chaperone/DNA topoisomerase II/histidine kinase"/>
    <property type="match status" value="1"/>
</dbReference>
<gene>
    <name evidence="7" type="ORF">GCM10009560_61150</name>
</gene>
<dbReference type="Proteomes" id="UP001501578">
    <property type="component" value="Unassembled WGS sequence"/>
</dbReference>
<dbReference type="Gene3D" id="3.30.565.10">
    <property type="entry name" value="Histidine kinase-like ATPase, C-terminal domain"/>
    <property type="match status" value="1"/>
</dbReference>
<keyword evidence="8" id="KW-1185">Reference proteome</keyword>
<feature type="domain" description="Signal transduction histidine kinase subgroup 3 dimerisation and phosphoacceptor" evidence="6">
    <location>
        <begin position="184"/>
        <end position="250"/>
    </location>
</feature>
<protein>
    <recommendedName>
        <fullName evidence="6">Signal transduction histidine kinase subgroup 3 dimerisation and phosphoacceptor domain-containing protein</fullName>
    </recommendedName>
</protein>
<dbReference type="EMBL" id="BAAAHQ010000039">
    <property type="protein sequence ID" value="GAA0945855.1"/>
    <property type="molecule type" value="Genomic_DNA"/>
</dbReference>
<sequence>MDRPLFPAPMTAPSAQRLAAWLIAGVSVAYPTLGLVYLGFGSLPIASVAVVSLAAVGVPHLLTMRAALRGRRPHPLPLLAQALATYVPDLLLPGGLSGVTAQLLACGLLVSLPLRLAGPAVAAMTAWQAVLLFAVLPGPVIPFFYAATIPVTGAMVVVVVRLAAVTRELDGARAELAEAAVLKERLRISRDLHDGLGHSLTAIALKGDLAARLLPGDPATARGEVGELVRVAREAAQDVRQVVHGYRRRSLRAEIDRAVSLLEVSGIGCQTHLAGEPAEGGASEAALAWAVREGVTNVLRHSRATTCTITTAVQGRGLRLEIVNDGVPGERAQPGPGLPGHTGSGPTASSPAAPGLAAPGPAASGLPGSRLAGSGLAGLRERAEQVGGSMSAGPAGAAGFRLTVEVPA</sequence>
<keyword evidence="1" id="KW-0808">Transferase</keyword>
<reference evidence="8" key="1">
    <citation type="journal article" date="2019" name="Int. J. Syst. Evol. Microbiol.">
        <title>The Global Catalogue of Microorganisms (GCM) 10K type strain sequencing project: providing services to taxonomists for standard genome sequencing and annotation.</title>
        <authorList>
            <consortium name="The Broad Institute Genomics Platform"/>
            <consortium name="The Broad Institute Genome Sequencing Center for Infectious Disease"/>
            <person name="Wu L."/>
            <person name="Ma J."/>
        </authorList>
    </citation>
    <scope>NUCLEOTIDE SEQUENCE [LARGE SCALE GENOMIC DNA]</scope>
    <source>
        <strain evidence="8">JCM 11136</strain>
    </source>
</reference>
<dbReference type="RefSeq" id="WP_343953602.1">
    <property type="nucleotide sequence ID" value="NZ_BAAAHQ010000039.1"/>
</dbReference>
<dbReference type="PANTHER" id="PTHR24421:SF63">
    <property type="entry name" value="SENSOR HISTIDINE KINASE DESK"/>
    <property type="match status" value="1"/>
</dbReference>
<keyword evidence="5" id="KW-0812">Transmembrane</keyword>
<keyword evidence="3" id="KW-0902">Two-component regulatory system</keyword>
<accession>A0ABP4BAF5</accession>
<evidence type="ECO:0000256" key="1">
    <source>
        <dbReference type="ARBA" id="ARBA00022679"/>
    </source>
</evidence>
<evidence type="ECO:0000259" key="6">
    <source>
        <dbReference type="Pfam" id="PF07730"/>
    </source>
</evidence>
<name>A0ABP4BAF5_9ACTN</name>
<feature type="transmembrane region" description="Helical" evidence="5">
    <location>
        <begin position="20"/>
        <end position="40"/>
    </location>
</feature>
<evidence type="ECO:0000313" key="7">
    <source>
        <dbReference type="EMBL" id="GAA0945855.1"/>
    </source>
</evidence>
<proteinExistence type="predicted"/>
<dbReference type="PANTHER" id="PTHR24421">
    <property type="entry name" value="NITRATE/NITRITE SENSOR PROTEIN NARX-RELATED"/>
    <property type="match status" value="1"/>
</dbReference>
<dbReference type="CDD" id="cd16917">
    <property type="entry name" value="HATPase_UhpB-NarQ-NarX-like"/>
    <property type="match status" value="1"/>
</dbReference>
<dbReference type="InterPro" id="IPR050482">
    <property type="entry name" value="Sensor_HK_TwoCompSys"/>
</dbReference>
<keyword evidence="5" id="KW-1133">Transmembrane helix</keyword>
<dbReference type="Pfam" id="PF07730">
    <property type="entry name" value="HisKA_3"/>
    <property type="match status" value="1"/>
</dbReference>
<feature type="transmembrane region" description="Helical" evidence="5">
    <location>
        <begin position="116"/>
        <end position="136"/>
    </location>
</feature>
<feature type="region of interest" description="Disordered" evidence="4">
    <location>
        <begin position="326"/>
        <end position="369"/>
    </location>
</feature>
<dbReference type="Gene3D" id="1.20.5.1930">
    <property type="match status" value="1"/>
</dbReference>
<evidence type="ECO:0000256" key="2">
    <source>
        <dbReference type="ARBA" id="ARBA00022777"/>
    </source>
</evidence>
<organism evidence="7 8">
    <name type="scientific">Nonomuraea longicatena</name>
    <dbReference type="NCBI Taxonomy" id="83682"/>
    <lineage>
        <taxon>Bacteria</taxon>
        <taxon>Bacillati</taxon>
        <taxon>Actinomycetota</taxon>
        <taxon>Actinomycetes</taxon>
        <taxon>Streptosporangiales</taxon>
        <taxon>Streptosporangiaceae</taxon>
        <taxon>Nonomuraea</taxon>
    </lineage>
</organism>
<feature type="transmembrane region" description="Helical" evidence="5">
    <location>
        <begin position="89"/>
        <end position="110"/>
    </location>
</feature>
<comment type="caution">
    <text evidence="7">The sequence shown here is derived from an EMBL/GenBank/DDBJ whole genome shotgun (WGS) entry which is preliminary data.</text>
</comment>
<evidence type="ECO:0000256" key="5">
    <source>
        <dbReference type="SAM" id="Phobius"/>
    </source>
</evidence>
<evidence type="ECO:0000256" key="4">
    <source>
        <dbReference type="SAM" id="MobiDB-lite"/>
    </source>
</evidence>
<evidence type="ECO:0000256" key="3">
    <source>
        <dbReference type="ARBA" id="ARBA00023012"/>
    </source>
</evidence>
<keyword evidence="2" id="KW-0418">Kinase</keyword>
<keyword evidence="5" id="KW-0472">Membrane</keyword>
<dbReference type="InterPro" id="IPR011712">
    <property type="entry name" value="Sig_transdc_His_kin_sub3_dim/P"/>
</dbReference>
<feature type="compositionally biased region" description="Low complexity" evidence="4">
    <location>
        <begin position="344"/>
        <end position="369"/>
    </location>
</feature>